<evidence type="ECO:0000313" key="2">
    <source>
        <dbReference type="Proteomes" id="UP001154282"/>
    </source>
</evidence>
<protein>
    <submittedName>
        <fullName evidence="1">Uncharacterized protein</fullName>
    </submittedName>
</protein>
<keyword evidence="2" id="KW-1185">Reference proteome</keyword>
<reference evidence="1" key="1">
    <citation type="submission" date="2022-08" db="EMBL/GenBank/DDBJ databases">
        <authorList>
            <person name="Gutierrez-Valencia J."/>
        </authorList>
    </citation>
    <scope>NUCLEOTIDE SEQUENCE</scope>
</reference>
<accession>A0AAV0LGJ1</accession>
<dbReference type="AlphaFoldDB" id="A0AAV0LGJ1"/>
<dbReference type="EMBL" id="CAMGYJ010000006">
    <property type="protein sequence ID" value="CAI0432491.1"/>
    <property type="molecule type" value="Genomic_DNA"/>
</dbReference>
<dbReference type="Proteomes" id="UP001154282">
    <property type="component" value="Unassembled WGS sequence"/>
</dbReference>
<gene>
    <name evidence="1" type="ORF">LITE_LOCUS23470</name>
</gene>
<name>A0AAV0LGJ1_9ROSI</name>
<organism evidence="1 2">
    <name type="scientific">Linum tenue</name>
    <dbReference type="NCBI Taxonomy" id="586396"/>
    <lineage>
        <taxon>Eukaryota</taxon>
        <taxon>Viridiplantae</taxon>
        <taxon>Streptophyta</taxon>
        <taxon>Embryophyta</taxon>
        <taxon>Tracheophyta</taxon>
        <taxon>Spermatophyta</taxon>
        <taxon>Magnoliopsida</taxon>
        <taxon>eudicotyledons</taxon>
        <taxon>Gunneridae</taxon>
        <taxon>Pentapetalae</taxon>
        <taxon>rosids</taxon>
        <taxon>fabids</taxon>
        <taxon>Malpighiales</taxon>
        <taxon>Linaceae</taxon>
        <taxon>Linum</taxon>
    </lineage>
</organism>
<feature type="non-terminal residue" evidence="1">
    <location>
        <position position="244"/>
    </location>
</feature>
<sequence length="244" mass="27235">MLICTNPDDRVKKRGVVLEELLSSISLTFAMTSRDEDEGGLAASARDHLDLPKLVKALLWFCKSNGNRIPAKQNSLVALKELLVSSSFLRSPNPICIPEISNFPRHNQALPNSDLPAPTDPNLEIQRLLQIILKRSRHRLVPPRDDNLLLERTQREREGVGDSELALRRFQGHSRCVGELLVGGPTGEKDPEDIDDGNEFFRLDDLEAREHGCMEEAKKKAMAVLKMMNTFGMTMRASGRGASI</sequence>
<comment type="caution">
    <text evidence="1">The sequence shown here is derived from an EMBL/GenBank/DDBJ whole genome shotgun (WGS) entry which is preliminary data.</text>
</comment>
<proteinExistence type="predicted"/>
<evidence type="ECO:0000313" key="1">
    <source>
        <dbReference type="EMBL" id="CAI0432491.1"/>
    </source>
</evidence>